<dbReference type="GO" id="GO:0016787">
    <property type="term" value="F:hydrolase activity"/>
    <property type="evidence" value="ECO:0007669"/>
    <property type="project" value="UniProtKB-KW"/>
</dbReference>
<dbReference type="NCBIfam" id="TIGR00726">
    <property type="entry name" value="peptidoglycan editing factor PgeF"/>
    <property type="match status" value="1"/>
</dbReference>
<evidence type="ECO:0000313" key="10">
    <source>
        <dbReference type="EMBL" id="SVD01218.1"/>
    </source>
</evidence>
<evidence type="ECO:0008006" key="11">
    <source>
        <dbReference type="Google" id="ProtNLM"/>
    </source>
</evidence>
<dbReference type="PANTHER" id="PTHR30616:SF2">
    <property type="entry name" value="PURINE NUCLEOSIDE PHOSPHORYLASE LACC1"/>
    <property type="match status" value="1"/>
</dbReference>
<evidence type="ECO:0000256" key="8">
    <source>
        <dbReference type="ARBA" id="ARBA00048968"/>
    </source>
</evidence>
<sequence>FFSRKNGFSRGHYSSLNCGLGSGDKKEDILKNLHLVSKKIGCKDEALITLNQIHSNQVIYFENKSSIKSKLTGDAIVTKIENVAISILTADCAPILLYDDSKKIIGCIHSGWKGALNGVIRNTVKKFKELNSNIDNLIAIVGPCIGKESYEVKIDFYERFVNQNLEYEEFFKKITDEKYTFDLRGFINKELSNLNIKNIENIEMDTFSKREFFYSYRRSHLNQEKDYGRCISVILMT</sequence>
<evidence type="ECO:0000256" key="5">
    <source>
        <dbReference type="ARBA" id="ARBA00022801"/>
    </source>
</evidence>
<dbReference type="InterPro" id="IPR011324">
    <property type="entry name" value="Cytotoxic_necrot_fac-like_cat"/>
</dbReference>
<dbReference type="PANTHER" id="PTHR30616">
    <property type="entry name" value="UNCHARACTERIZED PROTEIN YFIH"/>
    <property type="match status" value="1"/>
</dbReference>
<dbReference type="EMBL" id="UINC01124220">
    <property type="protein sequence ID" value="SVD01218.1"/>
    <property type="molecule type" value="Genomic_DNA"/>
</dbReference>
<comment type="catalytic activity">
    <reaction evidence="9">
        <text>S-methyl-5'-thioadenosine + phosphate = 5-(methylsulfanyl)-alpha-D-ribose 1-phosphate + adenine</text>
        <dbReference type="Rhea" id="RHEA:11852"/>
        <dbReference type="ChEBI" id="CHEBI:16708"/>
        <dbReference type="ChEBI" id="CHEBI:17509"/>
        <dbReference type="ChEBI" id="CHEBI:43474"/>
        <dbReference type="ChEBI" id="CHEBI:58533"/>
        <dbReference type="EC" id="2.4.2.28"/>
    </reaction>
    <physiologicalReaction direction="left-to-right" evidence="9">
        <dbReference type="Rhea" id="RHEA:11853"/>
    </physiologicalReaction>
</comment>
<protein>
    <recommendedName>
        <fullName evidence="11">Purine nucleoside phosphorylase</fullName>
    </recommendedName>
</protein>
<dbReference type="Pfam" id="PF02578">
    <property type="entry name" value="Cu-oxidase_4"/>
    <property type="match status" value="1"/>
</dbReference>
<evidence type="ECO:0000256" key="1">
    <source>
        <dbReference type="ARBA" id="ARBA00000553"/>
    </source>
</evidence>
<keyword evidence="4" id="KW-0479">Metal-binding</keyword>
<dbReference type="CDD" id="cd16833">
    <property type="entry name" value="YfiH"/>
    <property type="match status" value="1"/>
</dbReference>
<dbReference type="Gene3D" id="3.60.140.10">
    <property type="entry name" value="CNF1/YfiH-like putative cysteine hydrolases"/>
    <property type="match status" value="1"/>
</dbReference>
<evidence type="ECO:0000256" key="2">
    <source>
        <dbReference type="ARBA" id="ARBA00007353"/>
    </source>
</evidence>
<keyword evidence="6" id="KW-0862">Zinc</keyword>
<dbReference type="InterPro" id="IPR038371">
    <property type="entry name" value="Cu_polyphenol_OxRdtase_sf"/>
</dbReference>
<keyword evidence="5" id="KW-0378">Hydrolase</keyword>
<proteinExistence type="inferred from homology"/>
<dbReference type="GO" id="GO:0005507">
    <property type="term" value="F:copper ion binding"/>
    <property type="evidence" value="ECO:0007669"/>
    <property type="project" value="TreeGrafter"/>
</dbReference>
<comment type="catalytic activity">
    <reaction evidence="8">
        <text>adenosine + phosphate = alpha-D-ribose 1-phosphate + adenine</text>
        <dbReference type="Rhea" id="RHEA:27642"/>
        <dbReference type="ChEBI" id="CHEBI:16335"/>
        <dbReference type="ChEBI" id="CHEBI:16708"/>
        <dbReference type="ChEBI" id="CHEBI:43474"/>
        <dbReference type="ChEBI" id="CHEBI:57720"/>
        <dbReference type="EC" id="2.4.2.1"/>
    </reaction>
    <physiologicalReaction direction="left-to-right" evidence="8">
        <dbReference type="Rhea" id="RHEA:27643"/>
    </physiologicalReaction>
</comment>
<dbReference type="AlphaFoldDB" id="A0A382RWB2"/>
<keyword evidence="3" id="KW-0808">Transferase</keyword>
<comment type="catalytic activity">
    <reaction evidence="1">
        <text>inosine + phosphate = alpha-D-ribose 1-phosphate + hypoxanthine</text>
        <dbReference type="Rhea" id="RHEA:27646"/>
        <dbReference type="ChEBI" id="CHEBI:17368"/>
        <dbReference type="ChEBI" id="CHEBI:17596"/>
        <dbReference type="ChEBI" id="CHEBI:43474"/>
        <dbReference type="ChEBI" id="CHEBI:57720"/>
        <dbReference type="EC" id="2.4.2.1"/>
    </reaction>
    <physiologicalReaction direction="left-to-right" evidence="1">
        <dbReference type="Rhea" id="RHEA:27647"/>
    </physiologicalReaction>
</comment>
<evidence type="ECO:0000256" key="4">
    <source>
        <dbReference type="ARBA" id="ARBA00022723"/>
    </source>
</evidence>
<evidence type="ECO:0000256" key="3">
    <source>
        <dbReference type="ARBA" id="ARBA00022679"/>
    </source>
</evidence>
<evidence type="ECO:0000256" key="9">
    <source>
        <dbReference type="ARBA" id="ARBA00049893"/>
    </source>
</evidence>
<dbReference type="GO" id="GO:0017061">
    <property type="term" value="F:S-methyl-5-thioadenosine phosphorylase activity"/>
    <property type="evidence" value="ECO:0007669"/>
    <property type="project" value="UniProtKB-EC"/>
</dbReference>
<dbReference type="InterPro" id="IPR003730">
    <property type="entry name" value="Cu_polyphenol_OxRdtase"/>
</dbReference>
<name>A0A382RWB2_9ZZZZ</name>
<organism evidence="10">
    <name type="scientific">marine metagenome</name>
    <dbReference type="NCBI Taxonomy" id="408172"/>
    <lineage>
        <taxon>unclassified sequences</taxon>
        <taxon>metagenomes</taxon>
        <taxon>ecological metagenomes</taxon>
    </lineage>
</organism>
<accession>A0A382RWB2</accession>
<reference evidence="10" key="1">
    <citation type="submission" date="2018-05" db="EMBL/GenBank/DDBJ databases">
        <authorList>
            <person name="Lanie J.A."/>
            <person name="Ng W.-L."/>
            <person name="Kazmierczak K.M."/>
            <person name="Andrzejewski T.M."/>
            <person name="Davidsen T.M."/>
            <person name="Wayne K.J."/>
            <person name="Tettelin H."/>
            <person name="Glass J.I."/>
            <person name="Rusch D."/>
            <person name="Podicherti R."/>
            <person name="Tsui H.-C.T."/>
            <person name="Winkler M.E."/>
        </authorList>
    </citation>
    <scope>NUCLEOTIDE SEQUENCE</scope>
</reference>
<gene>
    <name evidence="10" type="ORF">METZ01_LOCUS354072</name>
</gene>
<evidence type="ECO:0000256" key="7">
    <source>
        <dbReference type="ARBA" id="ARBA00047989"/>
    </source>
</evidence>
<evidence type="ECO:0000256" key="6">
    <source>
        <dbReference type="ARBA" id="ARBA00022833"/>
    </source>
</evidence>
<comment type="similarity">
    <text evidence="2">Belongs to the purine nucleoside phosphorylase YfiH/LACC1 family.</text>
</comment>
<dbReference type="SUPFAM" id="SSF64438">
    <property type="entry name" value="CNF1/YfiH-like putative cysteine hydrolases"/>
    <property type="match status" value="1"/>
</dbReference>
<comment type="catalytic activity">
    <reaction evidence="7">
        <text>adenosine + H2O + H(+) = inosine + NH4(+)</text>
        <dbReference type="Rhea" id="RHEA:24408"/>
        <dbReference type="ChEBI" id="CHEBI:15377"/>
        <dbReference type="ChEBI" id="CHEBI:15378"/>
        <dbReference type="ChEBI" id="CHEBI:16335"/>
        <dbReference type="ChEBI" id="CHEBI:17596"/>
        <dbReference type="ChEBI" id="CHEBI:28938"/>
        <dbReference type="EC" id="3.5.4.4"/>
    </reaction>
    <physiologicalReaction direction="left-to-right" evidence="7">
        <dbReference type="Rhea" id="RHEA:24409"/>
    </physiologicalReaction>
</comment>
<feature type="non-terminal residue" evidence="10">
    <location>
        <position position="1"/>
    </location>
</feature>